<name>A0A165P2L4_9APHY</name>
<accession>A0A165P2L4</accession>
<organism evidence="3 4">
    <name type="scientific">Daedalea quercina L-15889</name>
    <dbReference type="NCBI Taxonomy" id="1314783"/>
    <lineage>
        <taxon>Eukaryota</taxon>
        <taxon>Fungi</taxon>
        <taxon>Dikarya</taxon>
        <taxon>Basidiomycota</taxon>
        <taxon>Agaricomycotina</taxon>
        <taxon>Agaricomycetes</taxon>
        <taxon>Polyporales</taxon>
        <taxon>Fomitopsis</taxon>
    </lineage>
</organism>
<protein>
    <submittedName>
        <fullName evidence="3">Uncharacterized protein</fullName>
    </submittedName>
</protein>
<gene>
    <name evidence="3" type="ORF">DAEQUDRAFT_767040</name>
</gene>
<feature type="compositionally biased region" description="Basic and acidic residues" evidence="1">
    <location>
        <begin position="263"/>
        <end position="279"/>
    </location>
</feature>
<dbReference type="Proteomes" id="UP000076727">
    <property type="component" value="Unassembled WGS sequence"/>
</dbReference>
<proteinExistence type="predicted"/>
<evidence type="ECO:0000256" key="2">
    <source>
        <dbReference type="SAM" id="SignalP"/>
    </source>
</evidence>
<feature type="compositionally biased region" description="Polar residues" evidence="1">
    <location>
        <begin position="247"/>
        <end position="256"/>
    </location>
</feature>
<feature type="chain" id="PRO_5007863664" evidence="2">
    <location>
        <begin position="26"/>
        <end position="388"/>
    </location>
</feature>
<keyword evidence="2" id="KW-0732">Signal</keyword>
<evidence type="ECO:0000313" key="3">
    <source>
        <dbReference type="EMBL" id="KZT67683.1"/>
    </source>
</evidence>
<evidence type="ECO:0000256" key="1">
    <source>
        <dbReference type="SAM" id="MobiDB-lite"/>
    </source>
</evidence>
<sequence length="388" mass="41640">MRKRTPGRLLGPLPLVASLAYRVQAGGVTWISPSAGDVYKSGDTIVGQWTAHSSFSSPSFSLCISGSNGEGNVSSGNCGSAVWPLVEENGSSNLTHLSLPITSSAAAFYLQMSDEETGESVSSPSFSLSPASLVPMSSAHFPVEVPATAVPQSGLPQSSVSSSIQPLPDFNEISRPAPTAAYAVPLSLVAAVLLVAGALSAHHRRKLQQELTQDVKQSSRPSYQRASGSYTRFPERRTRGSERSFESRASTPTASVAGSYDGPKYDEDAQRPVQDDRRSLYSVASLKRQPMVRRVTREPFYRNVHPSRAAYDRRRPAKMAAGAFRAGISPVVPQLSRLSSVRSDASTIRKEKARANLDRTAWQDANGGTLDAASVVERYLYPSPRPGL</sequence>
<feature type="signal peptide" evidence="2">
    <location>
        <begin position="1"/>
        <end position="25"/>
    </location>
</feature>
<dbReference type="EMBL" id="KV429074">
    <property type="protein sequence ID" value="KZT67683.1"/>
    <property type="molecule type" value="Genomic_DNA"/>
</dbReference>
<dbReference type="OrthoDB" id="3245083at2759"/>
<keyword evidence="4" id="KW-1185">Reference proteome</keyword>
<dbReference type="AlphaFoldDB" id="A0A165P2L4"/>
<reference evidence="3 4" key="1">
    <citation type="journal article" date="2016" name="Mol. Biol. Evol.">
        <title>Comparative Genomics of Early-Diverging Mushroom-Forming Fungi Provides Insights into the Origins of Lignocellulose Decay Capabilities.</title>
        <authorList>
            <person name="Nagy L.G."/>
            <person name="Riley R."/>
            <person name="Tritt A."/>
            <person name="Adam C."/>
            <person name="Daum C."/>
            <person name="Floudas D."/>
            <person name="Sun H."/>
            <person name="Yadav J.S."/>
            <person name="Pangilinan J."/>
            <person name="Larsson K.H."/>
            <person name="Matsuura K."/>
            <person name="Barry K."/>
            <person name="Labutti K."/>
            <person name="Kuo R."/>
            <person name="Ohm R.A."/>
            <person name="Bhattacharya S.S."/>
            <person name="Shirouzu T."/>
            <person name="Yoshinaga Y."/>
            <person name="Martin F.M."/>
            <person name="Grigoriev I.V."/>
            <person name="Hibbett D.S."/>
        </authorList>
    </citation>
    <scope>NUCLEOTIDE SEQUENCE [LARGE SCALE GENOMIC DNA]</scope>
    <source>
        <strain evidence="3 4">L-15889</strain>
    </source>
</reference>
<evidence type="ECO:0000313" key="4">
    <source>
        <dbReference type="Proteomes" id="UP000076727"/>
    </source>
</evidence>
<feature type="compositionally biased region" description="Basic and acidic residues" evidence="1">
    <location>
        <begin position="233"/>
        <end position="246"/>
    </location>
</feature>
<feature type="region of interest" description="Disordered" evidence="1">
    <location>
        <begin position="209"/>
        <end position="279"/>
    </location>
</feature>
<feature type="compositionally biased region" description="Polar residues" evidence="1">
    <location>
        <begin position="209"/>
        <end position="230"/>
    </location>
</feature>